<feature type="active site" description="For OMPdecase activity" evidence="10">
    <location>
        <position position="76"/>
    </location>
</feature>
<dbReference type="NCBIfam" id="NF001273">
    <property type="entry name" value="PRK00230.1"/>
    <property type="match status" value="1"/>
</dbReference>
<dbReference type="STRING" id="1354304.XPG1_1683"/>
<feature type="active site" description="For OMPdecase activity" evidence="10">
    <location>
        <position position="73"/>
    </location>
</feature>
<comment type="pathway">
    <text evidence="2 9 12">Pyrimidine metabolism; UMP biosynthesis via de novo pathway; UMP from orotate: step 2/2.</text>
</comment>
<gene>
    <name evidence="9 14" type="primary">pyrF</name>
    <name evidence="14" type="ORF">XPG1_1683</name>
</gene>
<evidence type="ECO:0000313" key="14">
    <source>
        <dbReference type="EMBL" id="CDG21338.1"/>
    </source>
</evidence>
<feature type="binding site" evidence="9 11">
    <location>
        <position position="131"/>
    </location>
    <ligand>
        <name>substrate</name>
    </ligand>
</feature>
<dbReference type="InterPro" id="IPR013785">
    <property type="entry name" value="Aldolase_TIM"/>
</dbReference>
<dbReference type="HAMAP" id="MF_01200_B">
    <property type="entry name" value="OMPdecase_type1_B"/>
    <property type="match status" value="1"/>
</dbReference>
<dbReference type="OrthoDB" id="9806203at2"/>
<keyword evidence="5 9" id="KW-0665">Pyrimidine biosynthesis</keyword>
<evidence type="ECO:0000256" key="4">
    <source>
        <dbReference type="ARBA" id="ARBA00022793"/>
    </source>
</evidence>
<dbReference type="GO" id="GO:0005829">
    <property type="term" value="C:cytosol"/>
    <property type="evidence" value="ECO:0007669"/>
    <property type="project" value="TreeGrafter"/>
</dbReference>
<dbReference type="AlphaFoldDB" id="A0A068R2E2"/>
<dbReference type="EMBL" id="FO704551">
    <property type="protein sequence ID" value="CDG21338.1"/>
    <property type="molecule type" value="Genomic_DNA"/>
</dbReference>
<comment type="catalytic activity">
    <reaction evidence="7 9 12">
        <text>orotidine 5'-phosphate + H(+) = UMP + CO2</text>
        <dbReference type="Rhea" id="RHEA:11596"/>
        <dbReference type="ChEBI" id="CHEBI:15378"/>
        <dbReference type="ChEBI" id="CHEBI:16526"/>
        <dbReference type="ChEBI" id="CHEBI:57538"/>
        <dbReference type="ChEBI" id="CHEBI:57865"/>
        <dbReference type="EC" id="4.1.1.23"/>
    </reaction>
</comment>
<comment type="function">
    <text evidence="1 9">Catalyzes the decarboxylation of orotidine 5'-monophosphate (OMP) to uridine 5'-monophosphate (UMP).</text>
</comment>
<dbReference type="PROSITE" id="PS00156">
    <property type="entry name" value="OMPDECASE"/>
    <property type="match status" value="1"/>
</dbReference>
<dbReference type="Proteomes" id="UP000032735">
    <property type="component" value="Chromosome"/>
</dbReference>
<feature type="binding site" evidence="9">
    <location>
        <begin position="71"/>
        <end position="80"/>
    </location>
    <ligand>
        <name>substrate</name>
    </ligand>
</feature>
<evidence type="ECO:0000256" key="6">
    <source>
        <dbReference type="ARBA" id="ARBA00023239"/>
    </source>
</evidence>
<feature type="binding site" evidence="9 11">
    <location>
        <position position="222"/>
    </location>
    <ligand>
        <name>substrate</name>
    </ligand>
</feature>
<reference evidence="14 15" key="1">
    <citation type="submission" date="2013-07" db="EMBL/GenBank/DDBJ databases">
        <authorList>
            <person name="Genoscope - CEA"/>
        </authorList>
    </citation>
    <scope>NUCLEOTIDE SEQUENCE [LARGE SCALE GENOMIC DNA]</scope>
    <source>
        <strain evidence="14 15">G6</strain>
    </source>
</reference>
<keyword evidence="15" id="KW-1185">Reference proteome</keyword>
<dbReference type="KEGG" id="xpo:XPG1_1683"/>
<evidence type="ECO:0000256" key="12">
    <source>
        <dbReference type="RuleBase" id="RU000512"/>
    </source>
</evidence>
<dbReference type="GO" id="GO:0044205">
    <property type="term" value="P:'de novo' UMP biosynthetic process"/>
    <property type="evidence" value="ECO:0007669"/>
    <property type="project" value="UniProtKB-UniRule"/>
</dbReference>
<dbReference type="GO" id="GO:0004590">
    <property type="term" value="F:orotidine-5'-phosphate decarboxylase activity"/>
    <property type="evidence" value="ECO:0007669"/>
    <property type="project" value="UniProtKB-UniRule"/>
</dbReference>
<dbReference type="GO" id="GO:0006207">
    <property type="term" value="P:'de novo' pyrimidine nucleobase biosynthetic process"/>
    <property type="evidence" value="ECO:0007669"/>
    <property type="project" value="InterPro"/>
</dbReference>
<dbReference type="SMART" id="SM00934">
    <property type="entry name" value="OMPdecase"/>
    <property type="match status" value="1"/>
</dbReference>
<dbReference type="InterPro" id="IPR014732">
    <property type="entry name" value="OMPdecase"/>
</dbReference>
<proteinExistence type="inferred from homology"/>
<feature type="active site" description="Proton donor" evidence="9">
    <location>
        <position position="73"/>
    </location>
</feature>
<dbReference type="PANTHER" id="PTHR32119:SF2">
    <property type="entry name" value="OROTIDINE 5'-PHOSPHATE DECARBOXYLASE"/>
    <property type="match status" value="1"/>
</dbReference>
<dbReference type="NCBIfam" id="TIGR01740">
    <property type="entry name" value="pyrF"/>
    <property type="match status" value="1"/>
</dbReference>
<protein>
    <recommendedName>
        <fullName evidence="9">Orotidine 5'-phosphate decarboxylase</fullName>
        <ecNumber evidence="9">4.1.1.23</ecNumber>
    </recommendedName>
    <alternativeName>
        <fullName evidence="9">OMP decarboxylase</fullName>
        <shortName evidence="9">OMPDCase</shortName>
        <shortName evidence="9">OMPdecase</shortName>
    </alternativeName>
</protein>
<organism evidence="14 15">
    <name type="scientific">Xenorhabdus poinarii G6</name>
    <dbReference type="NCBI Taxonomy" id="1354304"/>
    <lineage>
        <taxon>Bacteria</taxon>
        <taxon>Pseudomonadati</taxon>
        <taxon>Pseudomonadota</taxon>
        <taxon>Gammaproteobacteria</taxon>
        <taxon>Enterobacterales</taxon>
        <taxon>Morganellaceae</taxon>
        <taxon>Xenorhabdus</taxon>
    </lineage>
</organism>
<feature type="binding site" evidence="9 11">
    <location>
        <position position="192"/>
    </location>
    <ligand>
        <name>substrate</name>
    </ligand>
</feature>
<dbReference type="Pfam" id="PF00215">
    <property type="entry name" value="OMPdecase"/>
    <property type="match status" value="1"/>
</dbReference>
<dbReference type="SUPFAM" id="SSF51366">
    <property type="entry name" value="Ribulose-phoshate binding barrel"/>
    <property type="match status" value="1"/>
</dbReference>
<dbReference type="FunFam" id="3.20.20.70:FF:000015">
    <property type="entry name" value="Orotidine 5'-phosphate decarboxylase"/>
    <property type="match status" value="1"/>
</dbReference>
<dbReference type="InterPro" id="IPR018089">
    <property type="entry name" value="OMPdecase_AS"/>
</dbReference>
<feature type="active site" description="For OMPdecase activity" evidence="10">
    <location>
        <position position="71"/>
    </location>
</feature>
<sequence>MTSHTAHTLAKQVDSPVIVALDYDNQSAALAFVDKIDPKSCRLKVGKEMFTLYGPQFVQTLHQRGFDVFLDLKFHDIPHTTARAVAAAAELGVWMVNVHATGGARMMTAAKDALLPYGKDAPLLIAVTVLTSMEQSDLLDIGLDITPAQYAERLALLAKQCGLDGVVCSAHEAQQLKTACGQTFQLVTPGIRPEGAAAGDQRRIMTPPQAVQAGVDYMVIGRPITRSDDPALALQQINQSIGRVHG</sequence>
<dbReference type="Gene3D" id="3.20.20.70">
    <property type="entry name" value="Aldolase class I"/>
    <property type="match status" value="1"/>
</dbReference>
<dbReference type="InterPro" id="IPR011060">
    <property type="entry name" value="RibuloseP-bd_barrel"/>
</dbReference>
<feature type="binding site" evidence="9 11">
    <location>
        <position position="201"/>
    </location>
    <ligand>
        <name>substrate</name>
    </ligand>
</feature>
<dbReference type="HOGENOM" id="CLU_067069_0_0_6"/>
<evidence type="ECO:0000256" key="10">
    <source>
        <dbReference type="PIRSR" id="PIRSR614732-1"/>
    </source>
</evidence>
<evidence type="ECO:0000256" key="5">
    <source>
        <dbReference type="ARBA" id="ARBA00022975"/>
    </source>
</evidence>
<name>A0A068R2E2_9GAMM</name>
<keyword evidence="6 9" id="KW-0456">Lyase</keyword>
<dbReference type="CDD" id="cd04725">
    <property type="entry name" value="OMP_decarboxylase_like"/>
    <property type="match status" value="1"/>
</dbReference>
<evidence type="ECO:0000256" key="2">
    <source>
        <dbReference type="ARBA" id="ARBA00004861"/>
    </source>
</evidence>
<evidence type="ECO:0000256" key="11">
    <source>
        <dbReference type="PIRSR" id="PIRSR614732-2"/>
    </source>
</evidence>
<dbReference type="InterPro" id="IPR047596">
    <property type="entry name" value="OMPdecase_bac"/>
</dbReference>
<comment type="similarity">
    <text evidence="8 9">Belongs to the OMP decarboxylase family. Type 1 subfamily.</text>
</comment>
<comment type="subunit">
    <text evidence="3 9">Homodimer.</text>
</comment>
<evidence type="ECO:0000256" key="1">
    <source>
        <dbReference type="ARBA" id="ARBA00002356"/>
    </source>
</evidence>
<dbReference type="PANTHER" id="PTHR32119">
    <property type="entry name" value="OROTIDINE 5'-PHOSPHATE DECARBOXYLASE"/>
    <property type="match status" value="1"/>
</dbReference>
<feature type="binding site" evidence="9 11">
    <location>
        <position position="44"/>
    </location>
    <ligand>
        <name>substrate</name>
    </ligand>
</feature>
<dbReference type="RefSeq" id="WP_045958551.1">
    <property type="nucleotide sequence ID" value="NZ_FO704551.1"/>
</dbReference>
<feature type="domain" description="Orotidine 5'-phosphate decarboxylase" evidence="13">
    <location>
        <begin position="16"/>
        <end position="237"/>
    </location>
</feature>
<feature type="binding site" evidence="9 11">
    <location>
        <position position="22"/>
    </location>
    <ligand>
        <name>substrate</name>
    </ligand>
</feature>
<evidence type="ECO:0000256" key="7">
    <source>
        <dbReference type="ARBA" id="ARBA00049157"/>
    </source>
</evidence>
<evidence type="ECO:0000256" key="9">
    <source>
        <dbReference type="HAMAP-Rule" id="MF_01200"/>
    </source>
</evidence>
<evidence type="ECO:0000259" key="13">
    <source>
        <dbReference type="SMART" id="SM00934"/>
    </source>
</evidence>
<keyword evidence="4 9" id="KW-0210">Decarboxylase</keyword>
<dbReference type="UniPathway" id="UPA00070">
    <property type="reaction ID" value="UER00120"/>
</dbReference>
<dbReference type="EC" id="4.1.1.23" evidence="9"/>
<feature type="binding site" evidence="9 11">
    <location>
        <position position="221"/>
    </location>
    <ligand>
        <name>substrate</name>
    </ligand>
</feature>
<accession>A0A068R2E2</accession>
<evidence type="ECO:0000313" key="15">
    <source>
        <dbReference type="Proteomes" id="UP000032735"/>
    </source>
</evidence>
<dbReference type="InterPro" id="IPR001754">
    <property type="entry name" value="OMPdeCOase_dom"/>
</dbReference>
<evidence type="ECO:0000256" key="8">
    <source>
        <dbReference type="ARBA" id="ARBA00061012"/>
    </source>
</evidence>
<evidence type="ECO:0000256" key="3">
    <source>
        <dbReference type="ARBA" id="ARBA00011738"/>
    </source>
</evidence>